<feature type="transmembrane region" description="Helical" evidence="1">
    <location>
        <begin position="222"/>
        <end position="239"/>
    </location>
</feature>
<reference evidence="2 3" key="1">
    <citation type="journal article" date="2015" name="Stand. Genomic Sci.">
        <title>Genomic Encyclopedia of Bacterial and Archaeal Type Strains, Phase III: the genomes of soil and plant-associated and newly described type strains.</title>
        <authorList>
            <person name="Whitman W.B."/>
            <person name="Woyke T."/>
            <person name="Klenk H.P."/>
            <person name="Zhou Y."/>
            <person name="Lilburn T.G."/>
            <person name="Beck B.J."/>
            <person name="De Vos P."/>
            <person name="Vandamme P."/>
            <person name="Eisen J.A."/>
            <person name="Garrity G."/>
            <person name="Hugenholtz P."/>
            <person name="Kyrpides N.C."/>
        </authorList>
    </citation>
    <scope>NUCLEOTIDE SEQUENCE [LARGE SCALE GENOMIC DNA]</scope>
    <source>
        <strain evidence="2 3">CGMCC 1.10822</strain>
    </source>
</reference>
<keyword evidence="3" id="KW-1185">Reference proteome</keyword>
<feature type="transmembrane region" description="Helical" evidence="1">
    <location>
        <begin position="79"/>
        <end position="109"/>
    </location>
</feature>
<comment type="caution">
    <text evidence="2">The sequence shown here is derived from an EMBL/GenBank/DDBJ whole genome shotgun (WGS) entry which is preliminary data.</text>
</comment>
<organism evidence="2 3">
    <name type="scientific">Pseudoduganella lurida</name>
    <dbReference type="NCBI Taxonomy" id="1036180"/>
    <lineage>
        <taxon>Bacteria</taxon>
        <taxon>Pseudomonadati</taxon>
        <taxon>Pseudomonadota</taxon>
        <taxon>Betaproteobacteria</taxon>
        <taxon>Burkholderiales</taxon>
        <taxon>Oxalobacteraceae</taxon>
        <taxon>Telluria group</taxon>
        <taxon>Pseudoduganella</taxon>
    </lineage>
</organism>
<accession>A0A562RLF9</accession>
<sequence length="335" mass="36554">MTGLQTRRSIQNRFQWLLRREIWEHQGMMVWLPLAIAALLVGFSAIAIVKGQGATFTFGGPVHEVSSLSVQMGERQKEIIAALLAAVFPLMAAPLYLTLAFMVFAYAMGALYNERRDRSILFWKSLPVSDAATVLSKAAMALLVIPFGMLALAVATSLVILLMAVAVFALHGTNVLPHLLHSPVFWLTPLKLLSLLPVYALWALPTVGWLLMVSSWARSKPFVWAVAAPLLAMAILAWANAGFGLGLDLQWIFKTLLSRLLASVMPGAWFADDTLRGTVERTGHAVSQSHPGAVFDAIYTQSWAVFGTANLWIGALAGAAMIAVAIYVRRRREGE</sequence>
<dbReference type="Proteomes" id="UP000318431">
    <property type="component" value="Unassembled WGS sequence"/>
</dbReference>
<dbReference type="RefSeq" id="WP_145647604.1">
    <property type="nucleotide sequence ID" value="NZ_VLLB01000001.1"/>
</dbReference>
<dbReference type="AlphaFoldDB" id="A0A562RLF9"/>
<keyword evidence="1" id="KW-0812">Transmembrane</keyword>
<gene>
    <name evidence="2" type="ORF">IP91_00961</name>
</gene>
<keyword evidence="1" id="KW-1133">Transmembrane helix</keyword>
<dbReference type="EMBL" id="VLLB01000001">
    <property type="protein sequence ID" value="TWI69887.1"/>
    <property type="molecule type" value="Genomic_DNA"/>
</dbReference>
<evidence type="ECO:0000256" key="1">
    <source>
        <dbReference type="SAM" id="Phobius"/>
    </source>
</evidence>
<feature type="transmembrane region" description="Helical" evidence="1">
    <location>
        <begin position="29"/>
        <end position="49"/>
    </location>
</feature>
<keyword evidence="1" id="KW-0472">Membrane</keyword>
<proteinExistence type="predicted"/>
<evidence type="ECO:0000313" key="3">
    <source>
        <dbReference type="Proteomes" id="UP000318431"/>
    </source>
</evidence>
<feature type="transmembrane region" description="Helical" evidence="1">
    <location>
        <begin position="309"/>
        <end position="328"/>
    </location>
</feature>
<protein>
    <submittedName>
        <fullName evidence="2">ABC-2 type transport system permease protein</fullName>
    </submittedName>
</protein>
<dbReference type="OrthoDB" id="118685at2"/>
<feature type="transmembrane region" description="Helical" evidence="1">
    <location>
        <begin position="151"/>
        <end position="172"/>
    </location>
</feature>
<evidence type="ECO:0000313" key="2">
    <source>
        <dbReference type="EMBL" id="TWI69887.1"/>
    </source>
</evidence>
<name>A0A562RLF9_9BURK</name>